<accession>A0ABD5U763</accession>
<dbReference type="EMBL" id="JBHSXM010000001">
    <property type="protein sequence ID" value="MFC6835092.1"/>
    <property type="molecule type" value="Genomic_DNA"/>
</dbReference>
<dbReference type="AlphaFoldDB" id="A0ABD5U763"/>
<protein>
    <recommendedName>
        <fullName evidence="3">Asparagine synthetase domain-containing protein</fullName>
    </recommendedName>
</protein>
<evidence type="ECO:0000313" key="2">
    <source>
        <dbReference type="Proteomes" id="UP001596406"/>
    </source>
</evidence>
<keyword evidence="2" id="KW-1185">Reference proteome</keyword>
<dbReference type="Proteomes" id="UP001596406">
    <property type="component" value="Unassembled WGS sequence"/>
</dbReference>
<sequence length="410" mass="45724">MNDLIDSVLYFGYYPVCARSSLPDVISRSASAQVPTLDRDELVTNVQHAFGEAIDAELALTDCETTHVVPLSAGLDSRAILGGLLDHPAVDLSDIHTISFGSPGTWDLEIGRQVAEVAGVSNTAIDLSVGSFDWSLGSIREYAASRKTPGRVLDGYVNSQIPTLVEDDAVIWSGFMGDPSVGGHQPDQPSKDWGAACEYFADHERYCGGLVSSQFDPVSVLPDEPYITRKKLSYEEQLDFALRQQCLIAPIVLHSNHYRTPFLRPCWLDVALNLPRQHRKNRNLFKEAFLNAFPELFSLPTDAHFGLPLTANRARGWIRSKRLGLAREIAAQMGIPYLHPATNYIDFAAAFRTDCELRDSMYLLVSKFCNRTIDTEIDPLRIWREHQDGRDHSNEIRAISSLELYLDARA</sequence>
<organism evidence="1 2">
    <name type="scientific">Halomarina ordinaria</name>
    <dbReference type="NCBI Taxonomy" id="3033939"/>
    <lineage>
        <taxon>Archaea</taxon>
        <taxon>Methanobacteriati</taxon>
        <taxon>Methanobacteriota</taxon>
        <taxon>Stenosarchaea group</taxon>
        <taxon>Halobacteria</taxon>
        <taxon>Halobacteriales</taxon>
        <taxon>Natronomonadaceae</taxon>
        <taxon>Halomarina</taxon>
    </lineage>
</organism>
<evidence type="ECO:0000313" key="1">
    <source>
        <dbReference type="EMBL" id="MFC6835092.1"/>
    </source>
</evidence>
<evidence type="ECO:0008006" key="3">
    <source>
        <dbReference type="Google" id="ProtNLM"/>
    </source>
</evidence>
<name>A0ABD5U763_9EURY</name>
<reference evidence="1 2" key="1">
    <citation type="journal article" date="2019" name="Int. J. Syst. Evol. Microbiol.">
        <title>The Global Catalogue of Microorganisms (GCM) 10K type strain sequencing project: providing services to taxonomists for standard genome sequencing and annotation.</title>
        <authorList>
            <consortium name="The Broad Institute Genomics Platform"/>
            <consortium name="The Broad Institute Genome Sequencing Center for Infectious Disease"/>
            <person name="Wu L."/>
            <person name="Ma J."/>
        </authorList>
    </citation>
    <scope>NUCLEOTIDE SEQUENCE [LARGE SCALE GENOMIC DNA]</scope>
    <source>
        <strain evidence="1 2">PSRA2</strain>
    </source>
</reference>
<dbReference type="RefSeq" id="WP_304446800.1">
    <property type="nucleotide sequence ID" value="NZ_JARRAH010000001.1"/>
</dbReference>
<dbReference type="InterPro" id="IPR014729">
    <property type="entry name" value="Rossmann-like_a/b/a_fold"/>
</dbReference>
<gene>
    <name evidence="1" type="ORF">ACFQHK_01050</name>
</gene>
<comment type="caution">
    <text evidence="1">The sequence shown here is derived from an EMBL/GenBank/DDBJ whole genome shotgun (WGS) entry which is preliminary data.</text>
</comment>
<proteinExistence type="predicted"/>
<dbReference type="SUPFAM" id="SSF52402">
    <property type="entry name" value="Adenine nucleotide alpha hydrolases-like"/>
    <property type="match status" value="1"/>
</dbReference>
<dbReference type="Gene3D" id="3.40.50.620">
    <property type="entry name" value="HUPs"/>
    <property type="match status" value="1"/>
</dbReference>